<keyword evidence="3 6" id="KW-0378">Hydrolase</keyword>
<proteinExistence type="inferred from homology"/>
<dbReference type="PROSITE" id="PS51318">
    <property type="entry name" value="TAT"/>
    <property type="match status" value="1"/>
</dbReference>
<reference evidence="6 7" key="1">
    <citation type="submission" date="2020-08" db="EMBL/GenBank/DDBJ databases">
        <title>Genomic Encyclopedia of Type Strains, Phase III (KMG-III): the genomes of soil and plant-associated and newly described type strains.</title>
        <authorList>
            <person name="Whitman W."/>
        </authorList>
    </citation>
    <scope>NUCLEOTIDE SEQUENCE [LARGE SCALE GENOMIC DNA]</scope>
    <source>
        <strain evidence="6 7">CECT 7247</strain>
    </source>
</reference>
<evidence type="ECO:0000256" key="4">
    <source>
        <dbReference type="SAM" id="MobiDB-lite"/>
    </source>
</evidence>
<feature type="region of interest" description="Disordered" evidence="4">
    <location>
        <begin position="1"/>
        <end position="24"/>
    </location>
</feature>
<accession>A0ABR6GTQ2</accession>
<comment type="caution">
    <text evidence="6">The sequence shown here is derived from an EMBL/GenBank/DDBJ whole genome shotgun (WGS) entry which is preliminary data.</text>
</comment>
<dbReference type="InterPro" id="IPR017850">
    <property type="entry name" value="Alkaline_phosphatase_core_sf"/>
</dbReference>
<dbReference type="Proteomes" id="UP000574369">
    <property type="component" value="Unassembled WGS sequence"/>
</dbReference>
<evidence type="ECO:0000256" key="1">
    <source>
        <dbReference type="ARBA" id="ARBA00009717"/>
    </source>
</evidence>
<dbReference type="EC" id="3.1.4.3" evidence="2"/>
<protein>
    <recommendedName>
        <fullName evidence="2">phospholipase C</fullName>
        <ecNumber evidence="2">3.1.4.3</ecNumber>
    </recommendedName>
</protein>
<dbReference type="Gene3D" id="3.40.720.10">
    <property type="entry name" value="Alkaline Phosphatase, subunit A"/>
    <property type="match status" value="1"/>
</dbReference>
<dbReference type="PANTHER" id="PTHR31956:SF36">
    <property type="entry name" value="NON-HEMOLYTIC PHOSPHOLIPASE C"/>
    <property type="match status" value="1"/>
</dbReference>
<dbReference type="RefSeq" id="WP_088451665.1">
    <property type="nucleotide sequence ID" value="NZ_JACHXO010000005.1"/>
</dbReference>
<dbReference type="CDD" id="cd16014">
    <property type="entry name" value="PLC"/>
    <property type="match status" value="1"/>
</dbReference>
<organism evidence="6 7">
    <name type="scientific">Roseateles terrae</name>
    <dbReference type="NCBI Taxonomy" id="431060"/>
    <lineage>
        <taxon>Bacteria</taxon>
        <taxon>Pseudomonadati</taxon>
        <taxon>Pseudomonadota</taxon>
        <taxon>Betaproteobacteria</taxon>
        <taxon>Burkholderiales</taxon>
        <taxon>Sphaerotilaceae</taxon>
        <taxon>Roseateles</taxon>
    </lineage>
</organism>
<feature type="domain" description="Bacterial phospholipase C C-terminal" evidence="5">
    <location>
        <begin position="645"/>
        <end position="725"/>
    </location>
</feature>
<sequence>MSQKPFDSQAVDLAGTADTAPAGHTPARRSFLRAMAGTAGATAALASFPPAIARALSIPAARRTGTIQDVEHIVILTQENRSFDHYFGTLNGVRGFADPFPVPVADLPAAGITGKTVWTQPTAAGTAVPAITPFHLNTTQNFSVMRVSGTPHSWNDAQAAWDQGRMNAWPRAKQNHSMGHYQSTDLPFQYALANAFTLCDAYHCATQTGTNTNRLFLWTGTNDPLRKGNGPSTDNSHDWFNENPADDYTWTTYPERLQAAGIRWQVYQNMNDNFTDNSLAGFKAFRDGWYQRPGYSQALKDRGISTRDLDLLREDVLNNRLPQVSWIVATAEGSEHPGPSSPAQGADYTAKVLDALTANPEVWSKTVLFINFDENDGFFDHVPPPAAPSYVTWDADKTKAVLAGASTVDTTGEYHEILNGSSPQYLHRPYGMGPRVPMYVVSPWSKGGWVNSQVADHTSVLRFVEARFGVMEPNISAWRRAVAGDLTSCFNFADPEDSEFFSKLPSTVALANRARALPNTTTPPVPGSTAAPRQAAGVRPARPLPYDLQVSARITPSAALGATSVTVSFDNTGRAAAVFHVYDRLRLSELPRRYTVEAGKQLTGSFSPMASGAYDLWVVGPNGFHRHLAGNARRAAAAGQPNPDVVARAEAAAGDLVLTLTNTGPVAASFTVVHNKYRQVPPQTVNVPPRSSSVVRIPVAASAHWYDVSVRVGGQADFLRRFAGHIETGLPSVSDPAMEGLAVTEQLRVAG</sequence>
<comment type="similarity">
    <text evidence="1">Belongs to the bacterial phospholipase C family.</text>
</comment>
<dbReference type="InterPro" id="IPR007312">
    <property type="entry name" value="Phosphoesterase"/>
</dbReference>
<dbReference type="InterPro" id="IPR017767">
    <property type="entry name" value="PC-PLC"/>
</dbReference>
<dbReference type="GO" id="GO:0034480">
    <property type="term" value="F:phosphatidylcholine phospholipase C activity"/>
    <property type="evidence" value="ECO:0007669"/>
    <property type="project" value="UniProtKB-EC"/>
</dbReference>
<feature type="domain" description="Bacterial phospholipase C C-terminal" evidence="5">
    <location>
        <begin position="540"/>
        <end position="631"/>
    </location>
</feature>
<evidence type="ECO:0000313" key="7">
    <source>
        <dbReference type="Proteomes" id="UP000574369"/>
    </source>
</evidence>
<evidence type="ECO:0000256" key="2">
    <source>
        <dbReference type="ARBA" id="ARBA00012018"/>
    </source>
</evidence>
<evidence type="ECO:0000313" key="6">
    <source>
        <dbReference type="EMBL" id="MBB3195495.1"/>
    </source>
</evidence>
<dbReference type="NCBIfam" id="TIGR03396">
    <property type="entry name" value="PC_PLC"/>
    <property type="match status" value="1"/>
</dbReference>
<keyword evidence="7" id="KW-1185">Reference proteome</keyword>
<feature type="region of interest" description="Disordered" evidence="4">
    <location>
        <begin position="517"/>
        <end position="538"/>
    </location>
</feature>
<evidence type="ECO:0000256" key="3">
    <source>
        <dbReference type="ARBA" id="ARBA00022801"/>
    </source>
</evidence>
<dbReference type="EMBL" id="JACHXO010000005">
    <property type="protein sequence ID" value="MBB3195495.1"/>
    <property type="molecule type" value="Genomic_DNA"/>
</dbReference>
<dbReference type="Pfam" id="PF04185">
    <property type="entry name" value="Phosphoesterase"/>
    <property type="match status" value="1"/>
</dbReference>
<evidence type="ECO:0000259" key="5">
    <source>
        <dbReference type="Pfam" id="PF05506"/>
    </source>
</evidence>
<dbReference type="Pfam" id="PF05506">
    <property type="entry name" value="PLipase_C_C"/>
    <property type="match status" value="2"/>
</dbReference>
<dbReference type="InterPro" id="IPR008475">
    <property type="entry name" value="PLipase_C_C"/>
</dbReference>
<name>A0ABR6GTQ2_9BURK</name>
<dbReference type="PANTHER" id="PTHR31956">
    <property type="entry name" value="NON-SPECIFIC PHOSPHOLIPASE C4-RELATED"/>
    <property type="match status" value="1"/>
</dbReference>
<dbReference type="InterPro" id="IPR006311">
    <property type="entry name" value="TAT_signal"/>
</dbReference>
<gene>
    <name evidence="6" type="ORF">FHS28_002901</name>
</gene>